<keyword evidence="2" id="KW-0560">Oxidoreductase</keyword>
<dbReference type="CDD" id="cd05233">
    <property type="entry name" value="SDR_c"/>
    <property type="match status" value="1"/>
</dbReference>
<accession>A0ABZ2YTU9</accession>
<dbReference type="InterPro" id="IPR002347">
    <property type="entry name" value="SDR_fam"/>
</dbReference>
<dbReference type="Pfam" id="PF13561">
    <property type="entry name" value="adh_short_C2"/>
    <property type="match status" value="1"/>
</dbReference>
<dbReference type="InterPro" id="IPR036291">
    <property type="entry name" value="NAD(P)-bd_dom_sf"/>
</dbReference>
<dbReference type="RefSeq" id="WP_341837514.1">
    <property type="nucleotide sequence ID" value="NZ_CP149822.1"/>
</dbReference>
<dbReference type="InterPro" id="IPR020904">
    <property type="entry name" value="Sc_DH/Rdtase_CS"/>
</dbReference>
<reference evidence="4" key="1">
    <citation type="submission" date="2024-03" db="EMBL/GenBank/DDBJ databases">
        <title>Chitinophaga horti sp. nov., isolated from garden soil.</title>
        <authorList>
            <person name="Lee D.S."/>
            <person name="Han D.M."/>
            <person name="Baek J.H."/>
            <person name="Choi D.G."/>
            <person name="Jeon J.H."/>
            <person name="Jeon C.O."/>
        </authorList>
    </citation>
    <scope>NUCLEOTIDE SEQUENCE [LARGE SCALE GENOMIC DNA]</scope>
    <source>
        <strain evidence="4">GPA1</strain>
    </source>
</reference>
<dbReference type="SUPFAM" id="SSF51735">
    <property type="entry name" value="NAD(P)-binding Rossmann-fold domains"/>
    <property type="match status" value="1"/>
</dbReference>
<evidence type="ECO:0000256" key="2">
    <source>
        <dbReference type="ARBA" id="ARBA00023002"/>
    </source>
</evidence>
<organism evidence="3 4">
    <name type="scientific">Chitinophaga pollutisoli</name>
    <dbReference type="NCBI Taxonomy" id="3133966"/>
    <lineage>
        <taxon>Bacteria</taxon>
        <taxon>Pseudomonadati</taxon>
        <taxon>Bacteroidota</taxon>
        <taxon>Chitinophagia</taxon>
        <taxon>Chitinophagales</taxon>
        <taxon>Chitinophagaceae</taxon>
        <taxon>Chitinophaga</taxon>
    </lineage>
</organism>
<dbReference type="PANTHER" id="PTHR43639">
    <property type="entry name" value="OXIDOREDUCTASE, SHORT-CHAIN DEHYDROGENASE/REDUCTASE FAMILY (AFU_ORTHOLOGUE AFUA_5G02870)"/>
    <property type="match status" value="1"/>
</dbReference>
<dbReference type="PRINTS" id="PR00080">
    <property type="entry name" value="SDRFAMILY"/>
</dbReference>
<evidence type="ECO:0000313" key="4">
    <source>
        <dbReference type="Proteomes" id="UP001485459"/>
    </source>
</evidence>
<dbReference type="PROSITE" id="PS00061">
    <property type="entry name" value="ADH_SHORT"/>
    <property type="match status" value="1"/>
</dbReference>
<protein>
    <submittedName>
        <fullName evidence="3">SDR family oxidoreductase</fullName>
    </submittedName>
</protein>
<dbReference type="PRINTS" id="PR00081">
    <property type="entry name" value="GDHRDH"/>
</dbReference>
<keyword evidence="4" id="KW-1185">Reference proteome</keyword>
<evidence type="ECO:0000256" key="1">
    <source>
        <dbReference type="ARBA" id="ARBA00006484"/>
    </source>
</evidence>
<dbReference type="Gene3D" id="3.40.50.720">
    <property type="entry name" value="NAD(P)-binding Rossmann-like Domain"/>
    <property type="match status" value="1"/>
</dbReference>
<name>A0ABZ2YTU9_9BACT</name>
<dbReference type="PANTHER" id="PTHR43639:SF1">
    <property type="entry name" value="SHORT-CHAIN DEHYDROGENASE_REDUCTASE FAMILY PROTEIN"/>
    <property type="match status" value="1"/>
</dbReference>
<proteinExistence type="inferred from homology"/>
<dbReference type="Proteomes" id="UP001485459">
    <property type="component" value="Chromosome"/>
</dbReference>
<comment type="similarity">
    <text evidence="1">Belongs to the short-chain dehydrogenases/reductases (SDR) family.</text>
</comment>
<gene>
    <name evidence="3" type="ORF">WJU16_06485</name>
</gene>
<dbReference type="EMBL" id="CP149822">
    <property type="protein sequence ID" value="WZN42680.1"/>
    <property type="molecule type" value="Genomic_DNA"/>
</dbReference>
<evidence type="ECO:0000313" key="3">
    <source>
        <dbReference type="EMBL" id="WZN42680.1"/>
    </source>
</evidence>
<sequence length="262" mass="27835">MQQPMNDVNGIGKNRKCLVTGGAGGLGTAICTTFCLAGYRVFMHDLPTSAGAEVAAQINAAAGEDRVTFLPGDLADLNGLRNTAAKLLAEEGGMDVLVNNGGIDTLGELEGVSLQEFLDTQTVNSGAAFVLSQALSPAMKQRGGGQIVNIMSIILSGGWNGRVPYAMSKGSLLGLTRALARELGPFNIRVNAVSPGAIPTNIERKFWTDSREELDRFILDKQSLKFRATAQDVADAVFFLVSDQSRFITGHELHVNGGWYMG</sequence>